<feature type="chain" id="PRO_5004540803" description="Glycosyl hydrolase family 5" evidence="1">
    <location>
        <begin position="22"/>
        <end position="699"/>
    </location>
</feature>
<evidence type="ECO:0000313" key="2">
    <source>
        <dbReference type="EMBL" id="AGS39790.1"/>
    </source>
</evidence>
<protein>
    <recommendedName>
        <fullName evidence="4">Glycosyl hydrolase family 5</fullName>
    </recommendedName>
</protein>
<dbReference type="EMBL" id="CP005996">
    <property type="protein sequence ID" value="AGS39790.1"/>
    <property type="molecule type" value="Genomic_DNA"/>
</dbReference>
<dbReference type="GO" id="GO:0004553">
    <property type="term" value="F:hydrolase activity, hydrolyzing O-glycosyl compounds"/>
    <property type="evidence" value="ECO:0007669"/>
    <property type="project" value="InterPro"/>
</dbReference>
<keyword evidence="3" id="KW-1185">Reference proteome</keyword>
<evidence type="ECO:0000313" key="3">
    <source>
        <dbReference type="Proteomes" id="UP000015380"/>
    </source>
</evidence>
<dbReference type="InterPro" id="IPR045053">
    <property type="entry name" value="MAN-like"/>
</dbReference>
<dbReference type="RefSeq" id="WP_020932628.1">
    <property type="nucleotide sequence ID" value="NC_021917.1"/>
</dbReference>
<reference evidence="2 3" key="1">
    <citation type="submission" date="2013-05" db="EMBL/GenBank/DDBJ databases">
        <title>Between feast and famine: a lifestyle of most important marine PAH-degrading bacterium Cycloclasticus sp. 7ME.</title>
        <authorList>
            <person name="Yakimov M.M."/>
            <person name="Messina E."/>
            <person name="Genovese M."/>
            <person name="Denaro R."/>
            <person name="Crisafi F."/>
            <person name="Russo D."/>
            <person name="Cappello S."/>
            <person name="Santisi S."/>
            <person name="Smedile F."/>
            <person name="Golyshina O.V."/>
            <person name="Tran H."/>
            <person name="Pieper D.H."/>
            <person name="Golyshin P.N."/>
            <person name="Giuliano L."/>
        </authorList>
    </citation>
    <scope>NUCLEOTIDE SEQUENCE [LARGE SCALE GENOMIC DNA]</scope>
    <source>
        <strain evidence="2 3">78-ME</strain>
    </source>
</reference>
<sequence>MKNPILLALIFILFTHPPSVAAAEQFVGGKGDFPSINTLPPTAQTPKASRPKWYKNQLRWNSSPIDISFLNSPNIPAGKHGFLSSAGDSLVFKDGTPVKFWGANIQAHTLFRTSDSNIKKQAKRISRLGFNLIRFHHHDSKWVKPNIFKHADHSTLSLNAESFKKLDWWIKCLKEEGIYIWLDLQVGRHYTQNDGIDNFAEIAKKKPSHQLRGFNYYNKSIQQRMMGFNTTYLSHVNPFTKLAYKDDPAIVSILLINENDLTHHFGNALLPDKKTPNHNKLYNTDVNLASKRLGLDPKKAWRAWEYGAPKIYLNDAEHRYNQKMLNHLRGIGLKNTLVTGSSWGHMSLASLPSLTNGDIIDVHSYGRKGELSFNPRHKAGLLSWIGAAQVTNKPLSVTEWNVEKFPVVDRFTIPVWLASVASLQGWDSLMLYGYGQSPLNTAGKGHNYSTYNDPALMAMMPASALLYRQQHVSEAKNTFHIRLQKNTFFGKPINPSTSKTLRTLVEKSKINIDLPYGSSLPWLKEYEQGMEASYNKQSSSQHVISDLDIDFIPSEQNIVISDTNELSRDWGNGIHLVNTEKSQIASGKIGGQLITLKDTSFSINTEQAVIAIQSIDDLSLDQSNKILISKVARSSPTKQKSFPFISEPIIGKITIRAKAGLRLFEITDSHHNPLKTYYIKNEYTITLNEKIISPWLILK</sequence>
<dbReference type="InterPro" id="IPR017853">
    <property type="entry name" value="GH"/>
</dbReference>
<dbReference type="eggNOG" id="COG3934">
    <property type="taxonomic scope" value="Bacteria"/>
</dbReference>
<dbReference type="KEGG" id="cza:CYCME_1462"/>
<name>S5TXD6_9GAMM</name>
<dbReference type="AlphaFoldDB" id="S5TXD6"/>
<dbReference type="PANTHER" id="PTHR31451">
    <property type="match status" value="1"/>
</dbReference>
<accession>S5TXD6</accession>
<feature type="signal peptide" evidence="1">
    <location>
        <begin position="1"/>
        <end position="21"/>
    </location>
</feature>
<dbReference type="HOGENOM" id="CLU_006956_1_0_6"/>
<reference evidence="3" key="2">
    <citation type="journal article" date="2016" name="Environ. Microbiol. Rep.">
        <title>Analysis of defence systems and a conjugative IncP-1 plasmid in the marine polyaromatic hydrocarbons-degrading bacterium Cycloclasticus sp. 78-ME.</title>
        <authorList>
            <person name="Yakimov M.M."/>
            <person name="Crisafi F."/>
            <person name="Messina E."/>
            <person name="Smedile F."/>
            <person name="Lopatina A."/>
            <person name="Denaro R."/>
            <person name="Pieper D.H."/>
            <person name="Golyshin P.N."/>
            <person name="Giuliano L."/>
        </authorList>
    </citation>
    <scope>NUCLEOTIDE SEQUENCE [LARGE SCALE GENOMIC DNA]</scope>
    <source>
        <strain evidence="3">78-ME</strain>
    </source>
</reference>
<organism evidence="2 3">
    <name type="scientific">Cycloclasticus zancles 78-ME</name>
    <dbReference type="NCBI Taxonomy" id="1198232"/>
    <lineage>
        <taxon>Bacteria</taxon>
        <taxon>Pseudomonadati</taxon>
        <taxon>Pseudomonadota</taxon>
        <taxon>Gammaproteobacteria</taxon>
        <taxon>Thiotrichales</taxon>
        <taxon>Piscirickettsiaceae</taxon>
        <taxon>Cycloclasticus</taxon>
    </lineage>
</organism>
<dbReference type="PATRIC" id="fig|1198232.3.peg.1447"/>
<evidence type="ECO:0008006" key="4">
    <source>
        <dbReference type="Google" id="ProtNLM"/>
    </source>
</evidence>
<dbReference type="Gene3D" id="3.20.20.80">
    <property type="entry name" value="Glycosidases"/>
    <property type="match status" value="1"/>
</dbReference>
<dbReference type="SUPFAM" id="SSF51445">
    <property type="entry name" value="(Trans)glycosidases"/>
    <property type="match status" value="1"/>
</dbReference>
<gene>
    <name evidence="2" type="ORF">CYCME_1462</name>
</gene>
<proteinExistence type="predicted"/>
<keyword evidence="1" id="KW-0732">Signal</keyword>
<dbReference type="Proteomes" id="UP000015380">
    <property type="component" value="Chromosome"/>
</dbReference>
<evidence type="ECO:0000256" key="1">
    <source>
        <dbReference type="SAM" id="SignalP"/>
    </source>
</evidence>